<protein>
    <submittedName>
        <fullName evidence="2">Uncharacterized protein</fullName>
    </submittedName>
</protein>
<reference evidence="2 3" key="1">
    <citation type="submission" date="2019-02" db="EMBL/GenBank/DDBJ databases">
        <title>Genome sequencing of the rare red list fungi Antrodiella citrinella (Flaviporus citrinellus).</title>
        <authorList>
            <person name="Buettner E."/>
            <person name="Kellner H."/>
        </authorList>
    </citation>
    <scope>NUCLEOTIDE SEQUENCE [LARGE SCALE GENOMIC DNA]</scope>
    <source>
        <strain evidence="2 3">DSM 108506</strain>
    </source>
</reference>
<gene>
    <name evidence="2" type="ORF">EUX98_g4929</name>
</gene>
<name>A0A4V3XII2_9APHY</name>
<sequence>MPDFSVESHVDMGPTRPPPSLLSFIFIGIKQIEEFLINLDEETNAFLRRVDRDGFTDLTWRDRQLRHFGRLSLYWEKKWSDSARLLKEYDMLWRDFREVNAFRRMRIYVLLEPFEMECHKRGFPSPRHLALEYEAEKALSDITAAYYVGGVDLRRCCNNSFRESRRDSSDSSVQEEDTSEYEHSKLRIPRRRPCPRQVALQRKTVVKKKDVRLCLFGCIVA</sequence>
<evidence type="ECO:0000313" key="2">
    <source>
        <dbReference type="EMBL" id="THH29273.1"/>
    </source>
</evidence>
<keyword evidence="3" id="KW-1185">Reference proteome</keyword>
<proteinExistence type="predicted"/>
<organism evidence="2 3">
    <name type="scientific">Antrodiella citrinella</name>
    <dbReference type="NCBI Taxonomy" id="2447956"/>
    <lineage>
        <taxon>Eukaryota</taxon>
        <taxon>Fungi</taxon>
        <taxon>Dikarya</taxon>
        <taxon>Basidiomycota</taxon>
        <taxon>Agaricomycotina</taxon>
        <taxon>Agaricomycetes</taxon>
        <taxon>Polyporales</taxon>
        <taxon>Steccherinaceae</taxon>
        <taxon>Antrodiella</taxon>
    </lineage>
</organism>
<evidence type="ECO:0000256" key="1">
    <source>
        <dbReference type="SAM" id="MobiDB-lite"/>
    </source>
</evidence>
<feature type="region of interest" description="Disordered" evidence="1">
    <location>
        <begin position="162"/>
        <end position="188"/>
    </location>
</feature>
<comment type="caution">
    <text evidence="2">The sequence shown here is derived from an EMBL/GenBank/DDBJ whole genome shotgun (WGS) entry which is preliminary data.</text>
</comment>
<dbReference type="EMBL" id="SGPM01000132">
    <property type="protein sequence ID" value="THH29273.1"/>
    <property type="molecule type" value="Genomic_DNA"/>
</dbReference>
<evidence type="ECO:0000313" key="3">
    <source>
        <dbReference type="Proteomes" id="UP000308730"/>
    </source>
</evidence>
<dbReference type="OrthoDB" id="10491433at2759"/>
<dbReference type="Proteomes" id="UP000308730">
    <property type="component" value="Unassembled WGS sequence"/>
</dbReference>
<dbReference type="AlphaFoldDB" id="A0A4V3XII2"/>
<accession>A0A4V3XII2</accession>